<evidence type="ECO:0000313" key="3">
    <source>
        <dbReference type="Proteomes" id="UP001153269"/>
    </source>
</evidence>
<proteinExistence type="predicted"/>
<keyword evidence="3" id="KW-1185">Reference proteome</keyword>
<evidence type="ECO:0000256" key="1">
    <source>
        <dbReference type="SAM" id="MobiDB-lite"/>
    </source>
</evidence>
<evidence type="ECO:0000313" key="2">
    <source>
        <dbReference type="EMBL" id="CAB1442816.1"/>
    </source>
</evidence>
<organism evidence="2 3">
    <name type="scientific">Pleuronectes platessa</name>
    <name type="common">European plaice</name>
    <dbReference type="NCBI Taxonomy" id="8262"/>
    <lineage>
        <taxon>Eukaryota</taxon>
        <taxon>Metazoa</taxon>
        <taxon>Chordata</taxon>
        <taxon>Craniata</taxon>
        <taxon>Vertebrata</taxon>
        <taxon>Euteleostomi</taxon>
        <taxon>Actinopterygii</taxon>
        <taxon>Neopterygii</taxon>
        <taxon>Teleostei</taxon>
        <taxon>Neoteleostei</taxon>
        <taxon>Acanthomorphata</taxon>
        <taxon>Carangaria</taxon>
        <taxon>Pleuronectiformes</taxon>
        <taxon>Pleuronectoidei</taxon>
        <taxon>Pleuronectidae</taxon>
        <taxon>Pleuronectes</taxon>
    </lineage>
</organism>
<gene>
    <name evidence="2" type="ORF">PLEPLA_LOCUS30534</name>
</gene>
<feature type="region of interest" description="Disordered" evidence="1">
    <location>
        <begin position="441"/>
        <end position="463"/>
    </location>
</feature>
<dbReference type="Proteomes" id="UP001153269">
    <property type="component" value="Unassembled WGS sequence"/>
</dbReference>
<protein>
    <submittedName>
        <fullName evidence="2">Uncharacterized protein</fullName>
    </submittedName>
</protein>
<sequence>MCGMRPVRFCCCVGGASGTNHIAGRHHSSSSSVHVSTCPQGRIRNQRLSVTDLRSAAYGYFYFTTHSLSGVRRSSRGNEASTWICYSLKNISSFMSPAELRIHISFMTQIEFSAVTQWGLDVVTLLSSFLCRKTEEGQRSQPAHDLSDVSSPRSLSQSPLRHRVVVTSSSSLFLTLHSRLPHSSSLCSQSSSSLFLTLPPCVHGRLPHSSSLCSPSSSSLFLPVFTVVFLTLPPCVHSRLPHSSSLFTVDFLTLPPCVHSRLPHSSSLCSQSSSSLFLPVFTVVFLRLRSLVLLLCESASDPRVCVLPSPHASAARSYVRPPPEPGSVSSSVLLRMPLLAETGTDGSSAHTGLTTWLQEEATEMWKYLEVGFTGLDLEPGHVDVLQTLNPEGDWRSGSGLVETPVVHSEDTAGRWGQIIVMKTQSHKHQLLLPDDCLHRSGREEKLKGPRNKRPSDRCVPGSQ</sequence>
<name>A0A9N7V673_PLEPL</name>
<comment type="caution">
    <text evidence="2">The sequence shown here is derived from an EMBL/GenBank/DDBJ whole genome shotgun (WGS) entry which is preliminary data.</text>
</comment>
<dbReference type="EMBL" id="CADEAL010002935">
    <property type="protein sequence ID" value="CAB1442816.1"/>
    <property type="molecule type" value="Genomic_DNA"/>
</dbReference>
<accession>A0A9N7V673</accession>
<reference evidence="2" key="1">
    <citation type="submission" date="2020-03" db="EMBL/GenBank/DDBJ databases">
        <authorList>
            <person name="Weist P."/>
        </authorList>
    </citation>
    <scope>NUCLEOTIDE SEQUENCE</scope>
</reference>
<dbReference type="AlphaFoldDB" id="A0A9N7V673"/>